<sequence length="534" mass="59510">MTSQEGTSVSSDTMTSSISTNKRPLSGDSFVWTHFEDVGGNKVKCRFPNCDDEYSIGSSRNTKKPLYHLNKKHQIHEIKESQSTFDSSFDLSDGPLLAKTSLERASVKVAVENMVPLTLFSSDSFIKYGELLNVNFREFAIDDAALSDKMFQIYMARLSEIKSELAEQVGVSLTCDIWTSPNNISYFGVTAHYINKDFKPISLVLSLKETNGNHDASTISSIINDVIAEYGIKENILAVTFDDASSDLAAVPLLDAGIGCDSSVRCMTHMLDLIAKEGLRILDAGSGDVNNDIHSILSKIRNFSKKISMSEFRLDDLEWAKVKLVISLLQPLEEMTEFFSQDGDGNIGGYIFAFDNLKTTLENLDILPEMVEVREVINGMLVKVAEYYSKVKDNEALRIADLLRPNGLLTDEEVDFLKEKSSMFVNSQDLTETANAVGLKARLFGYGNFPTVDSEILAYSKMTNMPVLNLVDFWANAQILPTLRNMARNYLSIQPSTAPTERLFSKCQFFLTDQKNKQSPETLQALVCLNSWGI</sequence>
<evidence type="ECO:0000313" key="2">
    <source>
        <dbReference type="Proteomes" id="UP001165101"/>
    </source>
</evidence>
<protein>
    <submittedName>
        <fullName evidence="1">Unnamed protein product</fullName>
    </submittedName>
</protein>
<dbReference type="EMBL" id="BSXV01003074">
    <property type="protein sequence ID" value="GME97482.1"/>
    <property type="molecule type" value="Genomic_DNA"/>
</dbReference>
<name>A0ACB5TYL3_CANBO</name>
<evidence type="ECO:0000313" key="1">
    <source>
        <dbReference type="EMBL" id="GME97482.1"/>
    </source>
</evidence>
<organism evidence="1 2">
    <name type="scientific">Candida boidinii</name>
    <name type="common">Yeast</name>
    <dbReference type="NCBI Taxonomy" id="5477"/>
    <lineage>
        <taxon>Eukaryota</taxon>
        <taxon>Fungi</taxon>
        <taxon>Dikarya</taxon>
        <taxon>Ascomycota</taxon>
        <taxon>Saccharomycotina</taxon>
        <taxon>Pichiomycetes</taxon>
        <taxon>Pichiales</taxon>
        <taxon>Pichiaceae</taxon>
        <taxon>Ogataea</taxon>
        <taxon>Ogataea/Candida clade</taxon>
    </lineage>
</organism>
<accession>A0ACB5TYL3</accession>
<proteinExistence type="predicted"/>
<dbReference type="Proteomes" id="UP001165101">
    <property type="component" value="Unassembled WGS sequence"/>
</dbReference>
<reference evidence="1" key="1">
    <citation type="submission" date="2023-04" db="EMBL/GenBank/DDBJ databases">
        <title>Candida boidinii NBRC 1967.</title>
        <authorList>
            <person name="Ichikawa N."/>
            <person name="Sato H."/>
            <person name="Tonouchi N."/>
        </authorList>
    </citation>
    <scope>NUCLEOTIDE SEQUENCE</scope>
    <source>
        <strain evidence="1">NBRC 1967</strain>
    </source>
</reference>
<keyword evidence="2" id="KW-1185">Reference proteome</keyword>
<comment type="caution">
    <text evidence="1">The sequence shown here is derived from an EMBL/GenBank/DDBJ whole genome shotgun (WGS) entry which is preliminary data.</text>
</comment>
<gene>
    <name evidence="1" type="ORF">Cboi01_000462600</name>
</gene>